<protein>
    <submittedName>
        <fullName evidence="4">N-acetylmuramoyl-L-alanine amidase</fullName>
        <ecNumber evidence="4">3.5.1.28</ecNumber>
    </submittedName>
</protein>
<evidence type="ECO:0000256" key="2">
    <source>
        <dbReference type="SAM" id="MobiDB-lite"/>
    </source>
</evidence>
<evidence type="ECO:0000313" key="5">
    <source>
        <dbReference type="Proteomes" id="UP000824049"/>
    </source>
</evidence>
<dbReference type="GO" id="GO:0030288">
    <property type="term" value="C:outer membrane-bounded periplasmic space"/>
    <property type="evidence" value="ECO:0007669"/>
    <property type="project" value="TreeGrafter"/>
</dbReference>
<feature type="region of interest" description="Disordered" evidence="2">
    <location>
        <begin position="1"/>
        <end position="23"/>
    </location>
</feature>
<dbReference type="GO" id="GO:0009253">
    <property type="term" value="P:peptidoglycan catabolic process"/>
    <property type="evidence" value="ECO:0007669"/>
    <property type="project" value="InterPro"/>
</dbReference>
<dbReference type="InterPro" id="IPR002508">
    <property type="entry name" value="MurNAc-LAA_cat"/>
</dbReference>
<dbReference type="AlphaFoldDB" id="A0A9D2EKV1"/>
<evidence type="ECO:0000256" key="1">
    <source>
        <dbReference type="ARBA" id="ARBA00022801"/>
    </source>
</evidence>
<feature type="domain" description="MurNAc-LAA" evidence="3">
    <location>
        <begin position="77"/>
        <end position="189"/>
    </location>
</feature>
<name>A0A9D2EKV1_9FIRM</name>
<organism evidence="4 5">
    <name type="scientific">Candidatus Anaerobutyricum stercoris</name>
    <dbReference type="NCBI Taxonomy" id="2838457"/>
    <lineage>
        <taxon>Bacteria</taxon>
        <taxon>Bacillati</taxon>
        <taxon>Bacillota</taxon>
        <taxon>Clostridia</taxon>
        <taxon>Lachnospirales</taxon>
        <taxon>Lachnospiraceae</taxon>
        <taxon>Anaerobutyricum</taxon>
    </lineage>
</organism>
<reference evidence="4" key="1">
    <citation type="journal article" date="2021" name="PeerJ">
        <title>Extensive microbial diversity within the chicken gut microbiome revealed by metagenomics and culture.</title>
        <authorList>
            <person name="Gilroy R."/>
            <person name="Ravi A."/>
            <person name="Getino M."/>
            <person name="Pursley I."/>
            <person name="Horton D.L."/>
            <person name="Alikhan N.F."/>
            <person name="Baker D."/>
            <person name="Gharbi K."/>
            <person name="Hall N."/>
            <person name="Watson M."/>
            <person name="Adriaenssens E.M."/>
            <person name="Foster-Nyarko E."/>
            <person name="Jarju S."/>
            <person name="Secka A."/>
            <person name="Antonio M."/>
            <person name="Oren A."/>
            <person name="Chaudhuri R.R."/>
            <person name="La Ragione R."/>
            <person name="Hildebrand F."/>
            <person name="Pallen M.J."/>
        </authorList>
    </citation>
    <scope>NUCLEOTIDE SEQUENCE</scope>
    <source>
        <strain evidence="4">CHK179-28034</strain>
    </source>
</reference>
<keyword evidence="1 4" id="KW-0378">Hydrolase</keyword>
<comment type="caution">
    <text evidence="4">The sequence shown here is derived from an EMBL/GenBank/DDBJ whole genome shotgun (WGS) entry which is preliminary data.</text>
</comment>
<evidence type="ECO:0000313" key="4">
    <source>
        <dbReference type="EMBL" id="HIZ39077.1"/>
    </source>
</evidence>
<dbReference type="EMBL" id="DXBR01000040">
    <property type="protein sequence ID" value="HIZ39077.1"/>
    <property type="molecule type" value="Genomic_DNA"/>
</dbReference>
<dbReference type="CDD" id="cd02696">
    <property type="entry name" value="MurNAc-LAA"/>
    <property type="match status" value="1"/>
</dbReference>
<dbReference type="InterPro" id="IPR050695">
    <property type="entry name" value="N-acetylmuramoyl_amidase_3"/>
</dbReference>
<dbReference type="Proteomes" id="UP000824049">
    <property type="component" value="Unassembled WGS sequence"/>
</dbReference>
<dbReference type="EC" id="3.5.1.28" evidence="4"/>
<evidence type="ECO:0000259" key="3">
    <source>
        <dbReference type="SMART" id="SM00646"/>
    </source>
</evidence>
<accession>A0A9D2EKV1</accession>
<dbReference type="GO" id="GO:0008745">
    <property type="term" value="F:N-acetylmuramoyl-L-alanine amidase activity"/>
    <property type="evidence" value="ECO:0007669"/>
    <property type="project" value="UniProtKB-EC"/>
</dbReference>
<dbReference type="SMART" id="SM00646">
    <property type="entry name" value="Ami_3"/>
    <property type="match status" value="1"/>
</dbReference>
<dbReference type="SUPFAM" id="SSF53187">
    <property type="entry name" value="Zn-dependent exopeptidases"/>
    <property type="match status" value="1"/>
</dbReference>
<dbReference type="PANTHER" id="PTHR30404">
    <property type="entry name" value="N-ACETYLMURAMOYL-L-ALANINE AMIDASE"/>
    <property type="match status" value="1"/>
</dbReference>
<dbReference type="Gene3D" id="3.40.630.40">
    <property type="entry name" value="Zn-dependent exopeptidases"/>
    <property type="match status" value="1"/>
</dbReference>
<sequence>MPDDHPRFRHPPHGGEDPGKVSASGIQEKDINLSIALKCRTILEQNGIHVVMTRETDCSLEDDAVSNKKASDLKNRKSIITESSPNCAVSIHQNSFPDSTQHGAQVFYQTSSEESQRLASLIQAQTLYLTGEENKREIKSNSDYYLLRDNTVPTVIAEICFLSNPSEAEMIADENMQEKAAFAIAMGIMQYLYS</sequence>
<dbReference type="Pfam" id="PF01520">
    <property type="entry name" value="Amidase_3"/>
    <property type="match status" value="1"/>
</dbReference>
<gene>
    <name evidence="4" type="ORF">H9968_03995</name>
</gene>
<dbReference type="PANTHER" id="PTHR30404:SF0">
    <property type="entry name" value="N-ACETYLMURAMOYL-L-ALANINE AMIDASE AMIC"/>
    <property type="match status" value="1"/>
</dbReference>
<reference evidence="4" key="2">
    <citation type="submission" date="2021-04" db="EMBL/GenBank/DDBJ databases">
        <authorList>
            <person name="Gilroy R."/>
        </authorList>
    </citation>
    <scope>NUCLEOTIDE SEQUENCE</scope>
    <source>
        <strain evidence="4">CHK179-28034</strain>
    </source>
</reference>
<proteinExistence type="predicted"/>